<evidence type="ECO:0000256" key="1">
    <source>
        <dbReference type="SAM" id="MobiDB-lite"/>
    </source>
</evidence>
<feature type="region of interest" description="Disordered" evidence="1">
    <location>
        <begin position="1"/>
        <end position="22"/>
    </location>
</feature>
<accession>A0ABY7QDW4</accession>
<proteinExistence type="predicted"/>
<reference evidence="3" key="1">
    <citation type="submission" date="2022-12" db="EMBL/GenBank/DDBJ databases">
        <authorList>
            <person name="Mo P."/>
        </authorList>
    </citation>
    <scope>NUCLEOTIDE SEQUENCE [LARGE SCALE GENOMIC DNA]</scope>
    <source>
        <strain evidence="3">HUAS 3-15</strain>
    </source>
</reference>
<sequence length="97" mass="10502">MLLPSARGPQRTGGGPGRSCSRFEPATVAWTWWRSPQGADHLLAAGSRRVTRLTVKGPDWSADRPAPDHTLSVERPARAAVQVETLLDNGTRISPPH</sequence>
<name>A0ABY7QDW4_9ACTN</name>
<gene>
    <name evidence="2" type="ORF">O1G21_36875</name>
</gene>
<evidence type="ECO:0000313" key="2">
    <source>
        <dbReference type="EMBL" id="WBP90895.1"/>
    </source>
</evidence>
<dbReference type="Proteomes" id="UP001212821">
    <property type="component" value="Chromosome"/>
</dbReference>
<dbReference type="EMBL" id="CP115450">
    <property type="protein sequence ID" value="WBP90895.1"/>
    <property type="molecule type" value="Genomic_DNA"/>
</dbReference>
<protein>
    <submittedName>
        <fullName evidence="2">Uncharacterized protein</fullName>
    </submittedName>
</protein>
<dbReference type="RefSeq" id="WP_270149950.1">
    <property type="nucleotide sequence ID" value="NZ_CP115450.1"/>
</dbReference>
<organism evidence="2 3">
    <name type="scientific">Kitasatospora cathayae</name>
    <dbReference type="NCBI Taxonomy" id="3004092"/>
    <lineage>
        <taxon>Bacteria</taxon>
        <taxon>Bacillati</taxon>
        <taxon>Actinomycetota</taxon>
        <taxon>Actinomycetes</taxon>
        <taxon>Kitasatosporales</taxon>
        <taxon>Streptomycetaceae</taxon>
        <taxon>Kitasatospora</taxon>
    </lineage>
</organism>
<evidence type="ECO:0000313" key="3">
    <source>
        <dbReference type="Proteomes" id="UP001212821"/>
    </source>
</evidence>
<keyword evidence="3" id="KW-1185">Reference proteome</keyword>